<proteinExistence type="predicted"/>
<dbReference type="KEGG" id="ips:CfP315_0080"/>
<evidence type="ECO:0000256" key="1">
    <source>
        <dbReference type="SAM" id="Coils"/>
    </source>
</evidence>
<organism evidence="2">
    <name type="scientific">Candidatus Improbicoccus pseudotrichonymphae</name>
    <dbReference type="NCBI Taxonomy" id="3033792"/>
    <lineage>
        <taxon>Bacteria</taxon>
        <taxon>Bacillati</taxon>
        <taxon>Bacillota</taxon>
        <taxon>Clostridia</taxon>
        <taxon>Candidatus Improbicoccus</taxon>
    </lineage>
</organism>
<feature type="coiled-coil region" evidence="1">
    <location>
        <begin position="71"/>
        <end position="140"/>
    </location>
</feature>
<name>A0AA48HXN2_9FIRM</name>
<reference evidence="2" key="1">
    <citation type="journal article" date="2023" name="ISME J.">
        <title>Emergence of putative energy parasites within Clostridia revealed by genome analysis of a novel endosymbiotic clade.</title>
        <authorList>
            <person name="Takahashi K."/>
            <person name="Kuwahara H."/>
            <person name="Horikawa Y."/>
            <person name="Izawa K."/>
            <person name="Kato D."/>
            <person name="Inagaki T."/>
            <person name="Yuki M."/>
            <person name="Ohkuma M."/>
            <person name="Hongoh Y."/>
        </authorList>
    </citation>
    <scope>NUCLEOTIDE SEQUENCE</scope>
    <source>
        <strain evidence="2">CfP3-15</strain>
    </source>
</reference>
<gene>
    <name evidence="2" type="ORF">CfP315_0080</name>
</gene>
<accession>A0AA48HXN2</accession>
<dbReference type="EMBL" id="AP027924">
    <property type="protein sequence ID" value="BED91581.1"/>
    <property type="molecule type" value="Genomic_DNA"/>
</dbReference>
<sequence>MGGKSGQMIGINRQKTATNFYSSPLEKSSAQESREYIKMKSRIEKLTKRSLTGNSICDFVVLGELFLETKEQLEETQLEETQNENQTMENKIEELNANIRELQIELEKTQNTNQAMENKIAELNANIRELQIKLDRLTQGIEPSQKEEEESKKSLEKKEYIDYNSSRKLLAENENRKILEDFLSPMSPRRVILDSSPSNVNLFSTLRQIVSGMLLAEIKINALSKENLNLCAKNSCLRNEINELKQKERKLED</sequence>
<dbReference type="AlphaFoldDB" id="A0AA48HXN2"/>
<protein>
    <submittedName>
        <fullName evidence="2">Uncharacterized protein</fullName>
    </submittedName>
</protein>
<keyword evidence="1" id="KW-0175">Coiled coil</keyword>
<evidence type="ECO:0000313" key="2">
    <source>
        <dbReference type="EMBL" id="BED91581.1"/>
    </source>
</evidence>
<dbReference type="Proteomes" id="UP001337580">
    <property type="component" value="Chromosome"/>
</dbReference>